<comment type="caution">
    <text evidence="3">The sequence shown here is derived from an EMBL/GenBank/DDBJ whole genome shotgun (WGS) entry which is preliminary data.</text>
</comment>
<organism evidence="3 4">
    <name type="scientific">Winogradskyella luteola</name>
    <dbReference type="NCBI Taxonomy" id="2828330"/>
    <lineage>
        <taxon>Bacteria</taxon>
        <taxon>Pseudomonadati</taxon>
        <taxon>Bacteroidota</taxon>
        <taxon>Flavobacteriia</taxon>
        <taxon>Flavobacteriales</taxon>
        <taxon>Flavobacteriaceae</taxon>
        <taxon>Winogradskyella</taxon>
    </lineage>
</organism>
<feature type="domain" description="UspA" evidence="2">
    <location>
        <begin position="1"/>
        <end position="146"/>
    </location>
</feature>
<dbReference type="EMBL" id="JAGSPD010000003">
    <property type="protein sequence ID" value="MBV7268433.1"/>
    <property type="molecule type" value="Genomic_DNA"/>
</dbReference>
<reference evidence="3" key="1">
    <citation type="submission" date="2021-04" db="EMBL/GenBank/DDBJ databases">
        <authorList>
            <person name="Pira H."/>
            <person name="Risdian C."/>
            <person name="Wink J."/>
        </authorList>
    </citation>
    <scope>NUCLEOTIDE SEQUENCE</scope>
    <source>
        <strain evidence="3">WHY3</strain>
    </source>
</reference>
<dbReference type="PANTHER" id="PTHR46268">
    <property type="entry name" value="STRESS RESPONSE PROTEIN NHAX"/>
    <property type="match status" value="1"/>
</dbReference>
<dbReference type="RefSeq" id="WP_218544988.1">
    <property type="nucleotide sequence ID" value="NZ_JAGSPD010000003.1"/>
</dbReference>
<evidence type="ECO:0000313" key="4">
    <source>
        <dbReference type="Proteomes" id="UP001138894"/>
    </source>
</evidence>
<keyword evidence="4" id="KW-1185">Reference proteome</keyword>
<sequence>MKKILLLTDFSENSINAMRYALQLYYNDFCDFIVMNIHDSMTYTTDDLMVSKPNESIYEALIKENNEKLKRIVNDLKRRSNNRLHTFYPVVDYDVFVDAIKQAILKHNIEYVVMGTNGASNLREALLGSNALKVLRTINCNTLVVPEGHSYRKLEKILLALDIDDYADHKTVVDIINLVKQLDIDIKVVRFLSSEDNLQAKINLDKELLLELLNEKKFTYDTVYGLSLSTILIDDNLSKGADMITLVGQFKGFFERLFTDPSKTKISKNLLLPLMVFHH</sequence>
<evidence type="ECO:0000256" key="1">
    <source>
        <dbReference type="ARBA" id="ARBA00008791"/>
    </source>
</evidence>
<proteinExistence type="inferred from homology"/>
<comment type="similarity">
    <text evidence="1">Belongs to the universal stress protein A family.</text>
</comment>
<dbReference type="CDD" id="cd00293">
    <property type="entry name" value="USP-like"/>
    <property type="match status" value="1"/>
</dbReference>
<dbReference type="InterPro" id="IPR006016">
    <property type="entry name" value="UspA"/>
</dbReference>
<name>A0A9X1JPZ3_9FLAO</name>
<gene>
    <name evidence="3" type="ORF">KCG49_04395</name>
</gene>
<dbReference type="Pfam" id="PF00582">
    <property type="entry name" value="Usp"/>
    <property type="match status" value="1"/>
</dbReference>
<dbReference type="Proteomes" id="UP001138894">
    <property type="component" value="Unassembled WGS sequence"/>
</dbReference>
<accession>A0A9X1JPZ3</accession>
<dbReference type="PANTHER" id="PTHR46268:SF6">
    <property type="entry name" value="UNIVERSAL STRESS PROTEIN UP12"/>
    <property type="match status" value="1"/>
</dbReference>
<dbReference type="AlphaFoldDB" id="A0A9X1JPZ3"/>
<protein>
    <submittedName>
        <fullName evidence="3">Universal stress protein</fullName>
    </submittedName>
</protein>
<evidence type="ECO:0000259" key="2">
    <source>
        <dbReference type="Pfam" id="PF00582"/>
    </source>
</evidence>
<evidence type="ECO:0000313" key="3">
    <source>
        <dbReference type="EMBL" id="MBV7268433.1"/>
    </source>
</evidence>